<keyword evidence="13" id="KW-1185">Reference proteome</keyword>
<keyword evidence="6 10" id="KW-0460">Magnesium</keyword>
<feature type="binding site" evidence="10">
    <location>
        <position position="72"/>
    </location>
    <ligand>
        <name>Mg(2+)</name>
        <dbReference type="ChEBI" id="CHEBI:18420"/>
    </ligand>
</feature>
<name>A0A521E206_9BACT</name>
<evidence type="ECO:0000256" key="8">
    <source>
        <dbReference type="ARBA" id="ARBA00051875"/>
    </source>
</evidence>
<sequence>MKLEKLVIASQNPHKIEELQQLLNPMGIEVLSTQDFPELEEVVEDKETLEGNALKKARYVAEATGLPALSDDTGLEVEALDGAPGVYSARYAGEGASYQDNVDKLLKELGGVANRAAQFRTVAALVKGEHEFTFEGVCKGEILKEERGDKGFGYDPVFKPEGYQETFAELSSAIKNEISHRGRAIQKFVEFLKSDK</sequence>
<dbReference type="GO" id="GO:0046872">
    <property type="term" value="F:metal ion binding"/>
    <property type="evidence" value="ECO:0007669"/>
    <property type="project" value="UniProtKB-KW"/>
</dbReference>
<protein>
    <recommendedName>
        <fullName evidence="10">dITP/XTP pyrophosphatase</fullName>
        <ecNumber evidence="10">3.6.1.66</ecNumber>
    </recommendedName>
    <alternativeName>
        <fullName evidence="10">Non-canonical purine NTP pyrophosphatase</fullName>
    </alternativeName>
    <alternativeName>
        <fullName evidence="10">Non-standard purine NTP pyrophosphatase</fullName>
    </alternativeName>
    <alternativeName>
        <fullName evidence="10">Nucleoside-triphosphate diphosphatase</fullName>
    </alternativeName>
    <alternativeName>
        <fullName evidence="10">Nucleoside-triphosphate pyrophosphatase</fullName>
        <shortName evidence="10">NTPase</shortName>
    </alternativeName>
</protein>
<dbReference type="GO" id="GO:0017111">
    <property type="term" value="F:ribonucleoside triphosphate phosphatase activity"/>
    <property type="evidence" value="ECO:0007669"/>
    <property type="project" value="InterPro"/>
</dbReference>
<dbReference type="EMBL" id="FXTP01000010">
    <property type="protein sequence ID" value="SMO77150.1"/>
    <property type="molecule type" value="Genomic_DNA"/>
</dbReference>
<dbReference type="Proteomes" id="UP000317557">
    <property type="component" value="Unassembled WGS sequence"/>
</dbReference>
<dbReference type="GO" id="GO:0009146">
    <property type="term" value="P:purine nucleoside triphosphate catabolic process"/>
    <property type="evidence" value="ECO:0007669"/>
    <property type="project" value="UniProtKB-UniRule"/>
</dbReference>
<comment type="subunit">
    <text evidence="2 10">Homodimer.</text>
</comment>
<evidence type="ECO:0000256" key="6">
    <source>
        <dbReference type="ARBA" id="ARBA00022842"/>
    </source>
</evidence>
<evidence type="ECO:0000313" key="12">
    <source>
        <dbReference type="EMBL" id="SMO77150.1"/>
    </source>
</evidence>
<dbReference type="GO" id="GO:0000166">
    <property type="term" value="F:nucleotide binding"/>
    <property type="evidence" value="ECO:0007669"/>
    <property type="project" value="UniProtKB-KW"/>
</dbReference>
<dbReference type="CDD" id="cd00515">
    <property type="entry name" value="HAM1"/>
    <property type="match status" value="1"/>
</dbReference>
<comment type="catalytic activity">
    <reaction evidence="9 10">
        <text>XTP + H2O = XMP + diphosphate + H(+)</text>
        <dbReference type="Rhea" id="RHEA:28610"/>
        <dbReference type="ChEBI" id="CHEBI:15377"/>
        <dbReference type="ChEBI" id="CHEBI:15378"/>
        <dbReference type="ChEBI" id="CHEBI:33019"/>
        <dbReference type="ChEBI" id="CHEBI:57464"/>
        <dbReference type="ChEBI" id="CHEBI:61314"/>
        <dbReference type="EC" id="3.6.1.66"/>
    </reaction>
</comment>
<gene>
    <name evidence="12" type="ORF">SAMN06265219_1103</name>
</gene>
<comment type="cofactor">
    <cofactor evidence="10">
        <name>Mg(2+)</name>
        <dbReference type="ChEBI" id="CHEBI:18420"/>
    </cofactor>
    <text evidence="10">Binds 1 Mg(2+) ion per subunit.</text>
</comment>
<evidence type="ECO:0000256" key="9">
    <source>
        <dbReference type="ARBA" id="ARBA00052017"/>
    </source>
</evidence>
<dbReference type="GO" id="GO:0005829">
    <property type="term" value="C:cytosol"/>
    <property type="evidence" value="ECO:0007669"/>
    <property type="project" value="TreeGrafter"/>
</dbReference>
<dbReference type="PANTHER" id="PTHR11067">
    <property type="entry name" value="INOSINE TRIPHOSPHATE PYROPHOSPHATASE/HAM1 PROTEIN"/>
    <property type="match status" value="1"/>
</dbReference>
<evidence type="ECO:0000256" key="11">
    <source>
        <dbReference type="RuleBase" id="RU003781"/>
    </source>
</evidence>
<comment type="similarity">
    <text evidence="1 10 11">Belongs to the HAM1 NTPase family.</text>
</comment>
<dbReference type="GO" id="GO:0036222">
    <property type="term" value="F:XTP diphosphatase activity"/>
    <property type="evidence" value="ECO:0007669"/>
    <property type="project" value="UniProtKB-UniRule"/>
</dbReference>
<comment type="catalytic activity">
    <reaction evidence="10">
        <text>ITP + H2O = IMP + diphosphate + H(+)</text>
        <dbReference type="Rhea" id="RHEA:29399"/>
        <dbReference type="ChEBI" id="CHEBI:15377"/>
        <dbReference type="ChEBI" id="CHEBI:15378"/>
        <dbReference type="ChEBI" id="CHEBI:33019"/>
        <dbReference type="ChEBI" id="CHEBI:58053"/>
        <dbReference type="ChEBI" id="CHEBI:61402"/>
        <dbReference type="EC" id="3.6.1.66"/>
    </reaction>
</comment>
<feature type="active site" description="Proton acceptor" evidence="10">
    <location>
        <position position="72"/>
    </location>
</feature>
<evidence type="ECO:0000256" key="1">
    <source>
        <dbReference type="ARBA" id="ARBA00008023"/>
    </source>
</evidence>
<dbReference type="SUPFAM" id="SSF52972">
    <property type="entry name" value="ITPase-like"/>
    <property type="match status" value="1"/>
</dbReference>
<evidence type="ECO:0000256" key="2">
    <source>
        <dbReference type="ARBA" id="ARBA00011738"/>
    </source>
</evidence>
<evidence type="ECO:0000256" key="5">
    <source>
        <dbReference type="ARBA" id="ARBA00022801"/>
    </source>
</evidence>
<dbReference type="RefSeq" id="WP_142454827.1">
    <property type="nucleotide sequence ID" value="NZ_FXTP01000010.1"/>
</dbReference>
<keyword evidence="5 10" id="KW-0378">Hydrolase</keyword>
<feature type="binding site" evidence="10">
    <location>
        <begin position="180"/>
        <end position="181"/>
    </location>
    <ligand>
        <name>substrate</name>
    </ligand>
</feature>
<evidence type="ECO:0000256" key="4">
    <source>
        <dbReference type="ARBA" id="ARBA00022741"/>
    </source>
</evidence>
<reference evidence="12 13" key="1">
    <citation type="submission" date="2017-05" db="EMBL/GenBank/DDBJ databases">
        <authorList>
            <person name="Varghese N."/>
            <person name="Submissions S."/>
        </authorList>
    </citation>
    <scope>NUCLEOTIDE SEQUENCE [LARGE SCALE GENOMIC DNA]</scope>
    <source>
        <strain evidence="12 13">DSM 21985</strain>
    </source>
</reference>
<dbReference type="InterPro" id="IPR029001">
    <property type="entry name" value="ITPase-like_fam"/>
</dbReference>
<evidence type="ECO:0000256" key="10">
    <source>
        <dbReference type="HAMAP-Rule" id="MF_01405"/>
    </source>
</evidence>
<feature type="binding site" evidence="10">
    <location>
        <position position="175"/>
    </location>
    <ligand>
        <name>substrate</name>
    </ligand>
</feature>
<dbReference type="GO" id="GO:0036220">
    <property type="term" value="F:ITP diphosphatase activity"/>
    <property type="evidence" value="ECO:0007669"/>
    <property type="project" value="UniProtKB-UniRule"/>
</dbReference>
<proteinExistence type="inferred from homology"/>
<dbReference type="HAMAP" id="MF_01405">
    <property type="entry name" value="Non_canon_purine_NTPase"/>
    <property type="match status" value="1"/>
</dbReference>
<keyword evidence="4 10" id="KW-0547">Nucleotide-binding</keyword>
<dbReference type="GO" id="GO:0035870">
    <property type="term" value="F:dITP diphosphatase activity"/>
    <property type="evidence" value="ECO:0007669"/>
    <property type="project" value="UniProtKB-UniRule"/>
</dbReference>
<evidence type="ECO:0000256" key="7">
    <source>
        <dbReference type="ARBA" id="ARBA00023080"/>
    </source>
</evidence>
<dbReference type="AlphaFoldDB" id="A0A521E206"/>
<feature type="binding site" evidence="10">
    <location>
        <begin position="10"/>
        <end position="15"/>
    </location>
    <ligand>
        <name>substrate</name>
    </ligand>
</feature>
<dbReference type="Pfam" id="PF01725">
    <property type="entry name" value="Ham1p_like"/>
    <property type="match status" value="1"/>
</dbReference>
<dbReference type="PANTHER" id="PTHR11067:SF9">
    <property type="entry name" value="INOSINE TRIPHOSPHATE PYROPHOSPHATASE"/>
    <property type="match status" value="1"/>
</dbReference>
<comment type="function">
    <text evidence="10">Pyrophosphatase that catalyzes the hydrolysis of nucleoside triphosphates to their monophosphate derivatives, with a high preference for the non-canonical purine nucleotides XTP (xanthosine triphosphate), dITP (deoxyinosine triphosphate) and ITP. Seems to function as a house-cleaning enzyme that removes non-canonical purine nucleotides from the nucleotide pool, thus preventing their incorporation into DNA/RNA and avoiding chromosomal lesions.</text>
</comment>
<evidence type="ECO:0000256" key="3">
    <source>
        <dbReference type="ARBA" id="ARBA00022723"/>
    </source>
</evidence>
<dbReference type="InterPro" id="IPR020922">
    <property type="entry name" value="dITP/XTP_pyrophosphatase"/>
</dbReference>
<feature type="binding site" evidence="10">
    <location>
        <begin position="152"/>
        <end position="155"/>
    </location>
    <ligand>
        <name>substrate</name>
    </ligand>
</feature>
<evidence type="ECO:0000313" key="13">
    <source>
        <dbReference type="Proteomes" id="UP000317557"/>
    </source>
</evidence>
<dbReference type="EC" id="3.6.1.66" evidence="10"/>
<dbReference type="Gene3D" id="3.90.950.10">
    <property type="match status" value="1"/>
</dbReference>
<keyword evidence="3 10" id="KW-0479">Metal-binding</keyword>
<dbReference type="GO" id="GO:0009117">
    <property type="term" value="P:nucleotide metabolic process"/>
    <property type="evidence" value="ECO:0007669"/>
    <property type="project" value="UniProtKB-KW"/>
</dbReference>
<dbReference type="OrthoDB" id="9807456at2"/>
<dbReference type="InterPro" id="IPR002637">
    <property type="entry name" value="RdgB/HAM1"/>
</dbReference>
<keyword evidence="7 10" id="KW-0546">Nucleotide metabolism</keyword>
<comment type="catalytic activity">
    <reaction evidence="8 10">
        <text>dITP + H2O = dIMP + diphosphate + H(+)</text>
        <dbReference type="Rhea" id="RHEA:28342"/>
        <dbReference type="ChEBI" id="CHEBI:15377"/>
        <dbReference type="ChEBI" id="CHEBI:15378"/>
        <dbReference type="ChEBI" id="CHEBI:33019"/>
        <dbReference type="ChEBI" id="CHEBI:61194"/>
        <dbReference type="ChEBI" id="CHEBI:61382"/>
        <dbReference type="EC" id="3.6.1.66"/>
    </reaction>
</comment>
<comment type="caution">
    <text evidence="10">Lacks conserved residue(s) required for the propagation of feature annotation.</text>
</comment>
<dbReference type="NCBIfam" id="TIGR00042">
    <property type="entry name" value="RdgB/HAM1 family non-canonical purine NTP pyrophosphatase"/>
    <property type="match status" value="1"/>
</dbReference>
<organism evidence="12 13">
    <name type="scientific">Gracilimonas mengyeensis</name>
    <dbReference type="NCBI Taxonomy" id="1302730"/>
    <lineage>
        <taxon>Bacteria</taxon>
        <taxon>Pseudomonadati</taxon>
        <taxon>Balneolota</taxon>
        <taxon>Balneolia</taxon>
        <taxon>Balneolales</taxon>
        <taxon>Balneolaceae</taxon>
        <taxon>Gracilimonas</taxon>
    </lineage>
</organism>
<feature type="binding site" evidence="10">
    <location>
        <position position="73"/>
    </location>
    <ligand>
        <name>substrate</name>
    </ligand>
</feature>
<dbReference type="FunFam" id="3.90.950.10:FF:000001">
    <property type="entry name" value="dITP/XTP pyrophosphatase"/>
    <property type="match status" value="1"/>
</dbReference>
<accession>A0A521E206</accession>